<dbReference type="Pfam" id="PF03564">
    <property type="entry name" value="DUF1759"/>
    <property type="match status" value="1"/>
</dbReference>
<dbReference type="InterPro" id="IPR001878">
    <property type="entry name" value="Znf_CCHC"/>
</dbReference>
<feature type="domain" description="CCHC-type" evidence="1">
    <location>
        <begin position="353"/>
        <end position="369"/>
    </location>
</feature>
<protein>
    <recommendedName>
        <fullName evidence="1">CCHC-type domain-containing protein</fullName>
    </recommendedName>
</protein>
<dbReference type="AlphaFoldDB" id="A0A8T0EUT8"/>
<dbReference type="EMBL" id="JABXBU010002072">
    <property type="protein sequence ID" value="KAF8777789.1"/>
    <property type="molecule type" value="Genomic_DNA"/>
</dbReference>
<feature type="domain" description="CCHC-type" evidence="1">
    <location>
        <begin position="384"/>
        <end position="400"/>
    </location>
</feature>
<evidence type="ECO:0000259" key="1">
    <source>
        <dbReference type="SMART" id="SM00343"/>
    </source>
</evidence>
<proteinExistence type="predicted"/>
<dbReference type="GO" id="GO:0003676">
    <property type="term" value="F:nucleic acid binding"/>
    <property type="evidence" value="ECO:0007669"/>
    <property type="project" value="InterPro"/>
</dbReference>
<organism evidence="2 3">
    <name type="scientific">Argiope bruennichi</name>
    <name type="common">Wasp spider</name>
    <name type="synonym">Aranea bruennichi</name>
    <dbReference type="NCBI Taxonomy" id="94029"/>
    <lineage>
        <taxon>Eukaryota</taxon>
        <taxon>Metazoa</taxon>
        <taxon>Ecdysozoa</taxon>
        <taxon>Arthropoda</taxon>
        <taxon>Chelicerata</taxon>
        <taxon>Arachnida</taxon>
        <taxon>Araneae</taxon>
        <taxon>Araneomorphae</taxon>
        <taxon>Entelegynae</taxon>
        <taxon>Araneoidea</taxon>
        <taxon>Araneidae</taxon>
        <taxon>Argiope</taxon>
    </lineage>
</organism>
<dbReference type="PANTHER" id="PTHR47331:SF1">
    <property type="entry name" value="GAG-LIKE PROTEIN"/>
    <property type="match status" value="1"/>
</dbReference>
<feature type="domain" description="CCHC-type" evidence="1">
    <location>
        <begin position="404"/>
        <end position="420"/>
    </location>
</feature>
<evidence type="ECO:0000313" key="3">
    <source>
        <dbReference type="Proteomes" id="UP000807504"/>
    </source>
</evidence>
<sequence>MKMETLDKLKAKRKIIRTACTKLINKAYLLLESCDIESESDQEQLSEHLSSLEAKQLDLKSLNSEIEDLISDSALFDIEIQSSFEYEEQINEAKFKIKSKIKKFKTDQQPIPPLAANGSNVRINCPATSINLPKLRIPTFSGDASTFLEFINSFNNAIDSNDSLSNADKFIYLKSFLSGEAYKIVSGFSLTEENYKSCLSLLKDRYGKQDHLISHFMNRLLETEPVKSSFNLKGLRKLHDESEISIRNLNSMGIASGNYGHLLIPILLKQLPQDLVIEFQRRRDSSKIGDVNELIKFIKFEIESRESANIATGHSQVPEIPRYPSRNSVYHGHTKFKNKLPSSAALNTIVKNVCAFCNSDTHTALKCKNLSDGQKRYKLKKEGRCYRCMAHRHIISQCKAKIPPCETCQSFQHNSLFCPKNKIESSSFETETHGQEVVISSILKAEENPGSYATLLQTANVQAENGANKIMARLLFDSGSQKSFLRSDLKQALNLIRRYNLTH</sequence>
<gene>
    <name evidence="2" type="ORF">HNY73_014595</name>
</gene>
<dbReference type="GO" id="GO:0008270">
    <property type="term" value="F:zinc ion binding"/>
    <property type="evidence" value="ECO:0007669"/>
    <property type="project" value="InterPro"/>
</dbReference>
<dbReference type="SMART" id="SM00343">
    <property type="entry name" value="ZnF_C2HC"/>
    <property type="match status" value="3"/>
</dbReference>
<accession>A0A8T0EUT8</accession>
<keyword evidence="3" id="KW-1185">Reference proteome</keyword>
<dbReference type="PANTHER" id="PTHR47331">
    <property type="entry name" value="PHD-TYPE DOMAIN-CONTAINING PROTEIN"/>
    <property type="match status" value="1"/>
</dbReference>
<name>A0A8T0EUT8_ARGBR</name>
<reference evidence="2" key="2">
    <citation type="submission" date="2020-06" db="EMBL/GenBank/DDBJ databases">
        <authorList>
            <person name="Sheffer M."/>
        </authorList>
    </citation>
    <scope>NUCLEOTIDE SEQUENCE</scope>
</reference>
<dbReference type="InterPro" id="IPR005312">
    <property type="entry name" value="DUF1759"/>
</dbReference>
<comment type="caution">
    <text evidence="2">The sequence shown here is derived from an EMBL/GenBank/DDBJ whole genome shotgun (WGS) entry which is preliminary data.</text>
</comment>
<dbReference type="Proteomes" id="UP000807504">
    <property type="component" value="Unassembled WGS sequence"/>
</dbReference>
<reference evidence="2" key="1">
    <citation type="journal article" date="2020" name="bioRxiv">
        <title>Chromosome-level reference genome of the European wasp spider Argiope bruennichi: a resource for studies on range expansion and evolutionary adaptation.</title>
        <authorList>
            <person name="Sheffer M.M."/>
            <person name="Hoppe A."/>
            <person name="Krehenwinkel H."/>
            <person name="Uhl G."/>
            <person name="Kuss A.W."/>
            <person name="Jensen L."/>
            <person name="Jensen C."/>
            <person name="Gillespie R.G."/>
            <person name="Hoff K.J."/>
            <person name="Prost S."/>
        </authorList>
    </citation>
    <scope>NUCLEOTIDE SEQUENCE</scope>
</reference>
<evidence type="ECO:0000313" key="2">
    <source>
        <dbReference type="EMBL" id="KAF8777789.1"/>
    </source>
</evidence>